<keyword evidence="1" id="KW-1185">Reference proteome</keyword>
<keyword evidence="2" id="KW-0812">Transmembrane</keyword>
<dbReference type="GeneID" id="106741066"/>
<organism evidence="1 2">
    <name type="scientific">Dinoponera quadriceps</name>
    <name type="common">South American ant</name>
    <dbReference type="NCBI Taxonomy" id="609295"/>
    <lineage>
        <taxon>Eukaryota</taxon>
        <taxon>Metazoa</taxon>
        <taxon>Ecdysozoa</taxon>
        <taxon>Arthropoda</taxon>
        <taxon>Hexapoda</taxon>
        <taxon>Insecta</taxon>
        <taxon>Pterygota</taxon>
        <taxon>Neoptera</taxon>
        <taxon>Endopterygota</taxon>
        <taxon>Hymenoptera</taxon>
        <taxon>Apocrita</taxon>
        <taxon>Aculeata</taxon>
        <taxon>Formicoidea</taxon>
        <taxon>Formicidae</taxon>
        <taxon>Ponerinae</taxon>
        <taxon>Ponerini</taxon>
        <taxon>Dinoponera</taxon>
    </lineage>
</organism>
<dbReference type="PANTHER" id="PTHR20988:SF2">
    <property type="entry name" value="TRANSMEMBRANE PROTEIN 183A-RELATED"/>
    <property type="match status" value="1"/>
</dbReference>
<dbReference type="RefSeq" id="XP_014468155.1">
    <property type="nucleotide sequence ID" value="XM_014612669.1"/>
</dbReference>
<dbReference type="GO" id="GO:0019005">
    <property type="term" value="C:SCF ubiquitin ligase complex"/>
    <property type="evidence" value="ECO:0007669"/>
    <property type="project" value="TreeGrafter"/>
</dbReference>
<evidence type="ECO:0000313" key="1">
    <source>
        <dbReference type="Proteomes" id="UP000515204"/>
    </source>
</evidence>
<gene>
    <name evidence="2" type="primary">LOC106741066</name>
</gene>
<dbReference type="GO" id="GO:0031647">
    <property type="term" value="P:regulation of protein stability"/>
    <property type="evidence" value="ECO:0007669"/>
    <property type="project" value="TreeGrafter"/>
</dbReference>
<dbReference type="OrthoDB" id="5955317at2759"/>
<proteinExistence type="predicted"/>
<reference evidence="2" key="1">
    <citation type="submission" date="2025-08" db="UniProtKB">
        <authorList>
            <consortium name="RefSeq"/>
        </authorList>
    </citation>
    <scope>IDENTIFICATION</scope>
</reference>
<protein>
    <submittedName>
        <fullName evidence="2">Transmembrane protein 183 isoform X1</fullName>
    </submittedName>
</protein>
<dbReference type="Proteomes" id="UP000515204">
    <property type="component" value="Unplaced"/>
</dbReference>
<sequence>MPSLRKKANRKAAEAKRTDNLVGDVTVDDFANTLQIHARLKKAATNVSSKVKQGATMKEEKTTWHEESLLQDNMKKDSDKVAPLTSIRKGRRKFKLFNQEDTKEEEGIDWPLDIWFVISEYIPPETVGKFARICKSSHYVTTTAKFWFHLYKTYHKHVSDLPDRLQPECMMRQHGLRACVIRALHYTYFTSLLRCEIDDVSCLRQEEPHSLERRKCTHMWHKNGKIRWYFFFKLKQISKARNSMLMKRKTCDIEETELIEMLENVAVNPEDGCKVLRVTCSKYCLLPPVIGLILQTVSMSLMPGYRKYRLLLKFGTSVIPSTLTDEVTLSDVTGYRILDWWDPCYPHNDATYTVDLRQNDSDF</sequence>
<dbReference type="KEGG" id="dqu:106741066"/>
<dbReference type="InterPro" id="IPR026509">
    <property type="entry name" value="TMEM183"/>
</dbReference>
<keyword evidence="2" id="KW-0472">Membrane</keyword>
<dbReference type="AlphaFoldDB" id="A0A6P3WPT9"/>
<evidence type="ECO:0000313" key="2">
    <source>
        <dbReference type="RefSeq" id="XP_014468155.1"/>
    </source>
</evidence>
<accession>A0A6P3WPT9</accession>
<dbReference type="PANTHER" id="PTHR20988">
    <property type="entry name" value="TRANSMEMBRANE PROTEIN 183A-RELATED"/>
    <property type="match status" value="1"/>
</dbReference>
<name>A0A6P3WPT9_DINQU</name>
<dbReference type="CTD" id="36463"/>